<accession>U2V6W8</accession>
<dbReference type="Proteomes" id="UP000016638">
    <property type="component" value="Unassembled WGS sequence"/>
</dbReference>
<name>U2V6W8_9ACTN</name>
<keyword evidence="3" id="KW-1185">Reference proteome</keyword>
<evidence type="ECO:0000313" key="2">
    <source>
        <dbReference type="EMBL" id="ERL08371.1"/>
    </source>
</evidence>
<proteinExistence type="predicted"/>
<gene>
    <name evidence="2" type="ORF">HMPREF1316_0170</name>
</gene>
<dbReference type="STRING" id="1125712.HMPREF1316_0170"/>
<sequence length="66" mass="7020">MHGGGDMNARSMMRRMVTVAGAAAVAADMTVGLSACQNDQELIESSTKDVTHVRTPPRREPQALHG</sequence>
<feature type="compositionally biased region" description="Basic and acidic residues" evidence="1">
    <location>
        <begin position="46"/>
        <end position="66"/>
    </location>
</feature>
<dbReference type="AlphaFoldDB" id="U2V6W8"/>
<protein>
    <submittedName>
        <fullName evidence="2">Uncharacterized protein</fullName>
    </submittedName>
</protein>
<organism evidence="2 3">
    <name type="scientific">Olsenella profusa F0195</name>
    <dbReference type="NCBI Taxonomy" id="1125712"/>
    <lineage>
        <taxon>Bacteria</taxon>
        <taxon>Bacillati</taxon>
        <taxon>Actinomycetota</taxon>
        <taxon>Coriobacteriia</taxon>
        <taxon>Coriobacteriales</taxon>
        <taxon>Atopobiaceae</taxon>
        <taxon>Olsenella</taxon>
    </lineage>
</organism>
<evidence type="ECO:0000256" key="1">
    <source>
        <dbReference type="SAM" id="MobiDB-lite"/>
    </source>
</evidence>
<evidence type="ECO:0000313" key="3">
    <source>
        <dbReference type="Proteomes" id="UP000016638"/>
    </source>
</evidence>
<dbReference type="EMBL" id="AWEZ01000045">
    <property type="protein sequence ID" value="ERL08371.1"/>
    <property type="molecule type" value="Genomic_DNA"/>
</dbReference>
<feature type="region of interest" description="Disordered" evidence="1">
    <location>
        <begin position="43"/>
        <end position="66"/>
    </location>
</feature>
<reference evidence="2 3" key="1">
    <citation type="submission" date="2013-08" db="EMBL/GenBank/DDBJ databases">
        <authorList>
            <person name="Durkin A.S."/>
            <person name="Haft D.R."/>
            <person name="McCorrison J."/>
            <person name="Torralba M."/>
            <person name="Gillis M."/>
            <person name="Haft D.H."/>
            <person name="Methe B."/>
            <person name="Sutton G."/>
            <person name="Nelson K.E."/>
        </authorList>
    </citation>
    <scope>NUCLEOTIDE SEQUENCE [LARGE SCALE GENOMIC DNA]</scope>
    <source>
        <strain evidence="2 3">F0195</strain>
    </source>
</reference>
<comment type="caution">
    <text evidence="2">The sequence shown here is derived from an EMBL/GenBank/DDBJ whole genome shotgun (WGS) entry which is preliminary data.</text>
</comment>
<dbReference type="PATRIC" id="fig|1125712.3.peg.1296"/>